<dbReference type="PANTHER" id="PTHR38831">
    <property type="entry name" value="TYPE II SECRETION SYSTEM PROTEIN K"/>
    <property type="match status" value="1"/>
</dbReference>
<evidence type="ECO:0000256" key="8">
    <source>
        <dbReference type="ARBA" id="ARBA00022989"/>
    </source>
</evidence>
<comment type="similarity">
    <text evidence="2">Belongs to the GSP K family.</text>
</comment>
<evidence type="ECO:0000259" key="10">
    <source>
        <dbReference type="Pfam" id="PF03934"/>
    </source>
</evidence>
<dbReference type="SUPFAM" id="SSF158544">
    <property type="entry name" value="GspK insert domain-like"/>
    <property type="match status" value="1"/>
</dbReference>
<evidence type="ECO:0000256" key="2">
    <source>
        <dbReference type="ARBA" id="ARBA00007246"/>
    </source>
</evidence>
<organism evidence="12 13">
    <name type="scientific">Geomobilimonas luticola</name>
    <dbReference type="NCBI Taxonomy" id="1114878"/>
    <lineage>
        <taxon>Bacteria</taxon>
        <taxon>Pseudomonadati</taxon>
        <taxon>Thermodesulfobacteriota</taxon>
        <taxon>Desulfuromonadia</taxon>
        <taxon>Geobacterales</taxon>
        <taxon>Geobacteraceae</taxon>
        <taxon>Geomobilimonas</taxon>
    </lineage>
</organism>
<feature type="domain" description="T2SS protein K second SAM-like" evidence="10">
    <location>
        <begin position="210"/>
        <end position="267"/>
    </location>
</feature>
<sequence length="308" mass="33605">MKSEKGFALVITLVVSALLVALVTEFVSEVYVDTSSRQNFVDGQQASLLAESGVAGGIKVLQLTMANQGFTSLLDPWAKPLKLDDEQGSVEVTIEDEAAKINLNSIAGSNGTFIDAYYPIATRFLKKAGLSPDLCDGIADWVDTNDEPKPAGGETAYYRTLQSPYGAKNAFFDTLDELRLVKGFDATTMERLRPYITVFANTLPGSPTPVNINTAPPEVLAALDEGLSDDLVGRITDYRKTTPFKSPADILKVAGLDKIGIALQTRIQTRSTVYRLVSRGQVHETARIIEAVVRIDGNQTSMLYWREY</sequence>
<evidence type="ECO:0000256" key="6">
    <source>
        <dbReference type="ARBA" id="ARBA00022692"/>
    </source>
</evidence>
<dbReference type="InterPro" id="IPR038072">
    <property type="entry name" value="GspK_central_sf"/>
</dbReference>
<evidence type="ECO:0000256" key="1">
    <source>
        <dbReference type="ARBA" id="ARBA00004533"/>
    </source>
</evidence>
<reference evidence="12 13" key="1">
    <citation type="submission" date="2021-05" db="EMBL/GenBank/DDBJ databases">
        <title>The draft genome of Geobacter luticola JCM 17780.</title>
        <authorList>
            <person name="Xu Z."/>
            <person name="Masuda Y."/>
            <person name="Itoh H."/>
            <person name="Senoo K."/>
        </authorList>
    </citation>
    <scope>NUCLEOTIDE SEQUENCE [LARGE SCALE GENOMIC DNA]</scope>
    <source>
        <strain evidence="12 13">JCM 17780</strain>
    </source>
</reference>
<evidence type="ECO:0000259" key="11">
    <source>
        <dbReference type="Pfam" id="PF21687"/>
    </source>
</evidence>
<keyword evidence="4" id="KW-1003">Cell membrane</keyword>
<evidence type="ECO:0000313" key="13">
    <source>
        <dbReference type="Proteomes" id="UP000756860"/>
    </source>
</evidence>
<evidence type="ECO:0000256" key="3">
    <source>
        <dbReference type="ARBA" id="ARBA00022448"/>
    </source>
</evidence>
<evidence type="ECO:0000256" key="9">
    <source>
        <dbReference type="ARBA" id="ARBA00023136"/>
    </source>
</evidence>
<dbReference type="PANTHER" id="PTHR38831:SF2">
    <property type="entry name" value="TYPE II SECRETION SYSTEM PROTEIN K"/>
    <property type="match status" value="1"/>
</dbReference>
<keyword evidence="8" id="KW-1133">Transmembrane helix</keyword>
<dbReference type="InterPro" id="IPR005628">
    <property type="entry name" value="GspK"/>
</dbReference>
<protein>
    <submittedName>
        <fullName evidence="12">Type II secretion system minor pseudopilin GspK</fullName>
    </submittedName>
</protein>
<dbReference type="NCBIfam" id="NF037980">
    <property type="entry name" value="T2SS_GspK"/>
    <property type="match status" value="1"/>
</dbReference>
<dbReference type="EMBL" id="JAHCVK010000001">
    <property type="protein sequence ID" value="MBT0651527.1"/>
    <property type="molecule type" value="Genomic_DNA"/>
</dbReference>
<keyword evidence="9" id="KW-0472">Membrane</keyword>
<keyword evidence="6" id="KW-0812">Transmembrane</keyword>
<gene>
    <name evidence="12" type="primary">gspK</name>
    <name evidence="12" type="ORF">KI810_00525</name>
</gene>
<dbReference type="InterPro" id="IPR049031">
    <property type="entry name" value="T2SSK_SAM-like_1st"/>
</dbReference>
<keyword evidence="5" id="KW-0997">Cell inner membrane</keyword>
<feature type="domain" description="T2SS protein K first SAM-like" evidence="11">
    <location>
        <begin position="99"/>
        <end position="199"/>
    </location>
</feature>
<evidence type="ECO:0000313" key="12">
    <source>
        <dbReference type="EMBL" id="MBT0651527.1"/>
    </source>
</evidence>
<evidence type="ECO:0000256" key="7">
    <source>
        <dbReference type="ARBA" id="ARBA00022927"/>
    </source>
</evidence>
<dbReference type="Gene3D" id="1.10.40.60">
    <property type="entry name" value="EpsJ-like"/>
    <property type="match status" value="2"/>
</dbReference>
<dbReference type="SUPFAM" id="SSF47781">
    <property type="entry name" value="RuvA domain 2-like"/>
    <property type="match status" value="1"/>
</dbReference>
<dbReference type="InterPro" id="IPR049179">
    <property type="entry name" value="T2SSK_SAM-like_2nd"/>
</dbReference>
<dbReference type="Pfam" id="PF03934">
    <property type="entry name" value="T2SSK"/>
    <property type="match status" value="1"/>
</dbReference>
<keyword evidence="7" id="KW-0653">Protein transport</keyword>
<dbReference type="RefSeq" id="WP_214173536.1">
    <property type="nucleotide sequence ID" value="NZ_JAHCVK010000001.1"/>
</dbReference>
<dbReference type="Proteomes" id="UP000756860">
    <property type="component" value="Unassembled WGS sequence"/>
</dbReference>
<evidence type="ECO:0000256" key="5">
    <source>
        <dbReference type="ARBA" id="ARBA00022519"/>
    </source>
</evidence>
<accession>A0ABS5SA87</accession>
<dbReference type="Gene3D" id="3.30.1300.30">
    <property type="entry name" value="GSPII I/J protein-like"/>
    <property type="match status" value="1"/>
</dbReference>
<comment type="subcellular location">
    <subcellularLocation>
        <location evidence="1">Cell inner membrane</location>
    </subcellularLocation>
</comment>
<name>A0ABS5SA87_9BACT</name>
<proteinExistence type="inferred from homology"/>
<dbReference type="PIRSF" id="PIRSF002786">
    <property type="entry name" value="XcpX"/>
    <property type="match status" value="1"/>
</dbReference>
<evidence type="ECO:0000256" key="4">
    <source>
        <dbReference type="ARBA" id="ARBA00022475"/>
    </source>
</evidence>
<dbReference type="Pfam" id="PF21687">
    <property type="entry name" value="T2SSK_1st"/>
    <property type="match status" value="1"/>
</dbReference>
<keyword evidence="3" id="KW-0813">Transport</keyword>
<keyword evidence="13" id="KW-1185">Reference proteome</keyword>
<dbReference type="InterPro" id="IPR010994">
    <property type="entry name" value="RuvA_2-like"/>
</dbReference>
<comment type="caution">
    <text evidence="12">The sequence shown here is derived from an EMBL/GenBank/DDBJ whole genome shotgun (WGS) entry which is preliminary data.</text>
</comment>